<feature type="compositionally biased region" description="Low complexity" evidence="2">
    <location>
        <begin position="1207"/>
        <end position="1219"/>
    </location>
</feature>
<feature type="compositionally biased region" description="Low complexity" evidence="2">
    <location>
        <begin position="1009"/>
        <end position="1025"/>
    </location>
</feature>
<reference evidence="4" key="1">
    <citation type="submission" date="2020-05" db="EMBL/GenBank/DDBJ databases">
        <title>Phylogenomic resolution of chytrid fungi.</title>
        <authorList>
            <person name="Stajich J.E."/>
            <person name="Amses K."/>
            <person name="Simmons R."/>
            <person name="Seto K."/>
            <person name="Myers J."/>
            <person name="Bonds A."/>
            <person name="Quandt C.A."/>
            <person name="Barry K."/>
            <person name="Liu P."/>
            <person name="Grigoriev I."/>
            <person name="Longcore J.E."/>
            <person name="James T.Y."/>
        </authorList>
    </citation>
    <scope>NUCLEOTIDE SEQUENCE</scope>
    <source>
        <strain evidence="4">JEL0379</strain>
    </source>
</reference>
<feature type="compositionally biased region" description="Basic and acidic residues" evidence="2">
    <location>
        <begin position="260"/>
        <end position="270"/>
    </location>
</feature>
<accession>A0AAD5XK99</accession>
<organism evidence="4 5">
    <name type="scientific">Geranomyces variabilis</name>
    <dbReference type="NCBI Taxonomy" id="109894"/>
    <lineage>
        <taxon>Eukaryota</taxon>
        <taxon>Fungi</taxon>
        <taxon>Fungi incertae sedis</taxon>
        <taxon>Chytridiomycota</taxon>
        <taxon>Chytridiomycota incertae sedis</taxon>
        <taxon>Chytridiomycetes</taxon>
        <taxon>Spizellomycetales</taxon>
        <taxon>Powellomycetaceae</taxon>
        <taxon>Geranomyces</taxon>
    </lineage>
</organism>
<feature type="compositionally biased region" description="Polar residues" evidence="2">
    <location>
        <begin position="126"/>
        <end position="142"/>
    </location>
</feature>
<keyword evidence="5" id="KW-1185">Reference proteome</keyword>
<feature type="region of interest" description="Disordered" evidence="2">
    <location>
        <begin position="1906"/>
        <end position="1950"/>
    </location>
</feature>
<feature type="compositionally biased region" description="Acidic residues" evidence="2">
    <location>
        <begin position="249"/>
        <end position="259"/>
    </location>
</feature>
<feature type="compositionally biased region" description="Polar residues" evidence="2">
    <location>
        <begin position="153"/>
        <end position="164"/>
    </location>
</feature>
<dbReference type="PANTHER" id="PTHR11977">
    <property type="entry name" value="VILLIN"/>
    <property type="match status" value="1"/>
</dbReference>
<feature type="compositionally biased region" description="Basic and acidic residues" evidence="2">
    <location>
        <begin position="337"/>
        <end position="348"/>
    </location>
</feature>
<dbReference type="GO" id="GO:0005546">
    <property type="term" value="F:phosphatidylinositol-4,5-bisphosphate binding"/>
    <property type="evidence" value="ECO:0007669"/>
    <property type="project" value="TreeGrafter"/>
</dbReference>
<feature type="compositionally biased region" description="Polar residues" evidence="2">
    <location>
        <begin position="547"/>
        <end position="569"/>
    </location>
</feature>
<feature type="compositionally biased region" description="Low complexity" evidence="2">
    <location>
        <begin position="1061"/>
        <end position="1076"/>
    </location>
</feature>
<sequence length="1950" mass="208602">MSAKPPRPTPADAVTPPLPPPSDETTSTSPTSSSSATPGSMTPRARARYDARRESLLAELDSHDRVTESRDLDWRLRKEVFASRLRKEDERFERIRRKRVAESVRDMKARARELEKMEMEVETARTTRLASSPTSRPSSVMDFSSLGLPPPASTGSPRPQSTMLAGSAKVDAPARPHSFAPSRSPARSTSRHSMLDSPQKESEQATQELFAFQDERRAKKLARQAAEDARKRAEAALREELERKLEAEFHDEDDEDEVEETRGRQSERNVRPPRVVVEAEPTKDLGVRRSWNPIRADTGGRSSADGRSLSPAAAQVTGRAGAVSADYGRYSWQPMTARKDVETSRDRSLSPSLSVSPTRSMEPAGRVRPNPTTEEKKGLQYTHGLLGVEESSRPHQPDRVANDTFHAEILSSSKLSQSLNVPAAKPVAAPAKLAIKEDLSNASTGIDRQDSLSDLPAEKASGEPKRTDLTEEARVEHTGGLLDSLEKVDVTADNAAPIPPPELGVLEPADPDLGLTNSAEPPANVQESESMSPTTDNERAPLELVDTDTTSSQLSQFPVTDSAGVSDTEAQTDHYIAQDNRRTKMEIPTGESEVNSLQAEVATDSLELGALQTEGSLAEWELAVQHVSENDPRLAENIQVGAESPVAGYASDAFHQLQESQPSLGMGDTDREETELPAAELETERVRGSPEISVHAAEETHPAGLETVLSEPGPDTMQPSANGELSQPPATQPDTHDLLAPAPLQSRSEEGVLPSSEQEAELPESLPSFDVADSAASEGPSEQPLQVEEVEAKDVTPFPLPEGNDATQESRVGDHDAESNVPSSEDIIANRDDRPVLSSEPPAVQHAATTTAHPIEVGAAEAQPDVSVKPEAELKSDERDVPVNIKAEPSSHENNQSYASLSLDPLLAAIASLSGAFESDEPAIEAVSTSSCEPQLLTSEDQYSHPAAVTTAVQSPDAGVPISGVPTNTQEESTNKESFASLSLDPLLTVMASLSGTFNSTTRAEEDGSGPSSDGGLAAEGGQLALDRDTLENAPISSVSVDPQPPVPVSSNDRETVSTHPAEPAPATSVSSASVDPQPPVPVSSNDRETVSTHPTEPAPATSVSSASVDPQPPVPVSSNDRETVSTHPTEPAPVTSVSVNDDAKHVASVDALDTLPSIRNEETGETQPQRTKPLLSGPLRIKVSRRRPPSSDHLRQQIHSNRIEHSSTTSATPTTAVEAELHRDGQSPPPGFPDKKVGRNTSAVPPILMTTLHTYGSPPTGLTAVSLLSSPTVSTPSTALAPSPAASRAGAPSPSALANSPRLKKASPFPNCSPEATLILFKGRRRIHATRIATAEWSSMNKSDAFVLVAPTLDADGAVQGAKVYVWAGAEAGKVKKSKAREFAGRVIEREWGRKAAELVTLESDSEPTTESIAFWRLLGVPSGLEPPDLKPMGDDDVEHEKIIEQRTQLYGINDDKTALVVVSPSGKTLSHKVFQPGKCFVLDCFDEIFVWIGRGAGDTEKALVKAFAEKLSLNPNRTPVQVMHERDGAERVLFRERFADWPADAGTGGVMEVRLPTNVEAKDKTRGVYVRGSDEPKPTHINIADMYNGKSKLVAASPTLHAMPGTLADRISLQTTYSAPANTSVGLKLTWFFLYGKKTERAAAALLATTLEKQHAARLVRVEEGKEPADFIGLFAGGAIVRRGSRTSAPSEKAMFHFHCPGAGPVRCAETMWSANALSSLDSFVLVTKGNIFIWNGAQSPPSTRAAARQACAHLSSQSPVEVTEGAEPKALQRALDLSSRKTRQSNPSNVSVVPRALRLFRVSHVSGGPTAEEIDPFMAGDLSPGNVYILDAGTDVFLWVGAEARRDRHADVKLGLETVLAYTTFANQQGRALPSSLVVMAGSEPQAFRAAFCAWDAYVPATHEDGDEAGSSHPTTILGKLKRLGSKKRSQSEPETAEATLEKVSLP</sequence>
<evidence type="ECO:0000256" key="2">
    <source>
        <dbReference type="SAM" id="MobiDB-lite"/>
    </source>
</evidence>
<evidence type="ECO:0000256" key="1">
    <source>
        <dbReference type="ARBA" id="ARBA00022737"/>
    </source>
</evidence>
<dbReference type="SUPFAM" id="SSF55753">
    <property type="entry name" value="Actin depolymerizing proteins"/>
    <property type="match status" value="5"/>
</dbReference>
<feature type="region of interest" description="Disordered" evidence="2">
    <location>
        <begin position="1273"/>
        <end position="1310"/>
    </location>
</feature>
<dbReference type="GO" id="GO:0015629">
    <property type="term" value="C:actin cytoskeleton"/>
    <property type="evidence" value="ECO:0007669"/>
    <property type="project" value="TreeGrafter"/>
</dbReference>
<evidence type="ECO:0000313" key="5">
    <source>
        <dbReference type="Proteomes" id="UP001212152"/>
    </source>
</evidence>
<proteinExistence type="predicted"/>
<feature type="region of interest" description="Disordered" evidence="2">
    <location>
        <begin position="1"/>
        <end position="50"/>
    </location>
</feature>
<feature type="compositionally biased region" description="Basic and acidic residues" evidence="2">
    <location>
        <begin position="1190"/>
        <end position="1206"/>
    </location>
</feature>
<dbReference type="PANTHER" id="PTHR11977:SF51">
    <property type="entry name" value="PROTEIN FLIGHTLESS-1 HOMOLOG"/>
    <property type="match status" value="1"/>
</dbReference>
<keyword evidence="1" id="KW-0677">Repeat</keyword>
<evidence type="ECO:0000313" key="4">
    <source>
        <dbReference type="EMBL" id="KAJ3173372.1"/>
    </source>
</evidence>
<dbReference type="PRINTS" id="PR00597">
    <property type="entry name" value="GELSOLIN"/>
</dbReference>
<dbReference type="GO" id="GO:0051014">
    <property type="term" value="P:actin filament severing"/>
    <property type="evidence" value="ECO:0007669"/>
    <property type="project" value="TreeGrafter"/>
</dbReference>
<feature type="compositionally biased region" description="Polar residues" evidence="2">
    <location>
        <begin position="349"/>
        <end position="359"/>
    </location>
</feature>
<feature type="compositionally biased region" description="Basic and acidic residues" evidence="2">
    <location>
        <begin position="447"/>
        <end position="477"/>
    </location>
</feature>
<comment type="caution">
    <text evidence="4">The sequence shown here is derived from an EMBL/GenBank/DDBJ whole genome shotgun (WGS) entry which is preliminary data.</text>
</comment>
<feature type="region of interest" description="Disordered" evidence="2">
    <location>
        <begin position="942"/>
        <end position="980"/>
    </location>
</feature>
<dbReference type="InterPro" id="IPR007123">
    <property type="entry name" value="Gelsolin-like_dom"/>
</dbReference>
<feature type="region of interest" description="Disordered" evidence="2">
    <location>
        <begin position="243"/>
        <end position="405"/>
    </location>
</feature>
<dbReference type="SMART" id="SM00262">
    <property type="entry name" value="GEL"/>
    <property type="match status" value="4"/>
</dbReference>
<dbReference type="GO" id="GO:0051016">
    <property type="term" value="P:barbed-end actin filament capping"/>
    <property type="evidence" value="ECO:0007669"/>
    <property type="project" value="TreeGrafter"/>
</dbReference>
<feature type="compositionally biased region" description="Basic residues" evidence="2">
    <location>
        <begin position="1923"/>
        <end position="1932"/>
    </location>
</feature>
<dbReference type="InterPro" id="IPR029006">
    <property type="entry name" value="ADF-H/Gelsolin-like_dom_sf"/>
</dbReference>
<feature type="compositionally biased region" description="Basic and acidic residues" evidence="2">
    <location>
        <begin position="390"/>
        <end position="401"/>
    </location>
</feature>
<feature type="compositionally biased region" description="Low complexity" evidence="2">
    <location>
        <begin position="1095"/>
        <end position="1110"/>
    </location>
</feature>
<feature type="compositionally biased region" description="Polar residues" evidence="2">
    <location>
        <begin position="515"/>
        <end position="535"/>
    </location>
</feature>
<evidence type="ECO:0000259" key="3">
    <source>
        <dbReference type="Pfam" id="PF00626"/>
    </source>
</evidence>
<feature type="region of interest" description="Disordered" evidence="2">
    <location>
        <begin position="437"/>
        <end position="573"/>
    </location>
</feature>
<dbReference type="Pfam" id="PF00626">
    <property type="entry name" value="Gelsolin"/>
    <property type="match status" value="2"/>
</dbReference>
<feature type="region of interest" description="Disordered" evidence="2">
    <location>
        <begin position="649"/>
        <end position="897"/>
    </location>
</feature>
<dbReference type="InterPro" id="IPR007122">
    <property type="entry name" value="Villin/Gelsolin"/>
</dbReference>
<feature type="compositionally biased region" description="Low complexity" evidence="2">
    <location>
        <begin position="1273"/>
        <end position="1299"/>
    </location>
</feature>
<feature type="compositionally biased region" description="Basic and acidic residues" evidence="2">
    <location>
        <begin position="868"/>
        <end position="881"/>
    </location>
</feature>
<feature type="compositionally biased region" description="Polar residues" evidence="2">
    <location>
        <begin position="717"/>
        <end position="733"/>
    </location>
</feature>
<dbReference type="GO" id="GO:0005737">
    <property type="term" value="C:cytoplasm"/>
    <property type="evidence" value="ECO:0007669"/>
    <property type="project" value="TreeGrafter"/>
</dbReference>
<dbReference type="Proteomes" id="UP001212152">
    <property type="component" value="Unassembled WGS sequence"/>
</dbReference>
<feature type="domain" description="Gelsolin-like" evidence="3">
    <location>
        <begin position="1465"/>
        <end position="1526"/>
    </location>
</feature>
<dbReference type="GO" id="GO:0008154">
    <property type="term" value="P:actin polymerization or depolymerization"/>
    <property type="evidence" value="ECO:0007669"/>
    <property type="project" value="TreeGrafter"/>
</dbReference>
<feature type="compositionally biased region" description="Polar residues" evidence="2">
    <location>
        <begin position="965"/>
        <end position="980"/>
    </location>
</feature>
<dbReference type="Gene3D" id="3.40.20.10">
    <property type="entry name" value="Severin"/>
    <property type="match status" value="5"/>
</dbReference>
<gene>
    <name evidence="4" type="ORF">HDU87_007641</name>
</gene>
<protein>
    <recommendedName>
        <fullName evidence="3">Gelsolin-like domain-containing protein</fullName>
    </recommendedName>
</protein>
<feature type="compositionally biased region" description="Low complexity" evidence="2">
    <location>
        <begin position="173"/>
        <end position="192"/>
    </location>
</feature>
<feature type="domain" description="Gelsolin-like" evidence="3">
    <location>
        <begin position="1816"/>
        <end position="1850"/>
    </location>
</feature>
<dbReference type="GO" id="GO:0051015">
    <property type="term" value="F:actin filament binding"/>
    <property type="evidence" value="ECO:0007669"/>
    <property type="project" value="InterPro"/>
</dbReference>
<feature type="compositionally biased region" description="Low complexity" evidence="2">
    <location>
        <begin position="23"/>
        <end position="43"/>
    </location>
</feature>
<feature type="region of interest" description="Disordered" evidence="2">
    <location>
        <begin position="117"/>
        <end position="212"/>
    </location>
</feature>
<dbReference type="EMBL" id="JADGJQ010000071">
    <property type="protein sequence ID" value="KAJ3173372.1"/>
    <property type="molecule type" value="Genomic_DNA"/>
</dbReference>
<feature type="region of interest" description="Disordered" evidence="2">
    <location>
        <begin position="998"/>
        <end position="1242"/>
    </location>
</feature>
<name>A0AAD5XK99_9FUNG</name>